<dbReference type="Proteomes" id="UP000321570">
    <property type="component" value="Unassembled WGS sequence"/>
</dbReference>
<keyword evidence="2" id="KW-0443">Lipid metabolism</keyword>
<dbReference type="GO" id="GO:0004467">
    <property type="term" value="F:long-chain fatty acid-CoA ligase activity"/>
    <property type="evidence" value="ECO:0007669"/>
    <property type="project" value="UniProtKB-EC"/>
</dbReference>
<proteinExistence type="predicted"/>
<dbReference type="GO" id="GO:0016020">
    <property type="term" value="C:membrane"/>
    <property type="evidence" value="ECO:0007669"/>
    <property type="project" value="TreeGrafter"/>
</dbReference>
<dbReference type="EC" id="6.2.1.3" evidence="3"/>
<dbReference type="Gene3D" id="3.40.50.12780">
    <property type="entry name" value="N-terminal domain of ligase-like"/>
    <property type="match status" value="1"/>
</dbReference>
<protein>
    <recommendedName>
        <fullName evidence="3">long-chain-fatty-acid--CoA ligase</fullName>
        <ecNumber evidence="3">6.2.1.3</ecNumber>
    </recommendedName>
</protein>
<dbReference type="AlphaFoldDB" id="A0A564YKL7"/>
<dbReference type="InterPro" id="IPR000873">
    <property type="entry name" value="AMP-dep_synth/lig_dom"/>
</dbReference>
<evidence type="ECO:0000256" key="2">
    <source>
        <dbReference type="ARBA" id="ARBA00022832"/>
    </source>
</evidence>
<feature type="compositionally biased region" description="Polar residues" evidence="4">
    <location>
        <begin position="575"/>
        <end position="591"/>
    </location>
</feature>
<evidence type="ECO:0000313" key="7">
    <source>
        <dbReference type="Proteomes" id="UP000321570"/>
    </source>
</evidence>
<organism evidence="6 7">
    <name type="scientific">Hymenolepis diminuta</name>
    <name type="common">Rat tapeworm</name>
    <dbReference type="NCBI Taxonomy" id="6216"/>
    <lineage>
        <taxon>Eukaryota</taxon>
        <taxon>Metazoa</taxon>
        <taxon>Spiralia</taxon>
        <taxon>Lophotrochozoa</taxon>
        <taxon>Platyhelminthes</taxon>
        <taxon>Cestoda</taxon>
        <taxon>Eucestoda</taxon>
        <taxon>Cyclophyllidea</taxon>
        <taxon>Hymenolepididae</taxon>
        <taxon>Hymenolepis</taxon>
    </lineage>
</organism>
<sequence>MSKKGVNSYKPNIQNYSYTLKDGSHVNPSYKDLVLPNILKKGSKCVHDLFKEAMTLGGDRDFLGTHPTPTSPYVWKSFKEVYELVRQFGSGLRTIDSLTSEPFKCCGIYGKNRPEWLIAQYACFSYRLTIVPLFDTLGDEALFYICKQTELSVVVCDTAKKAIHLLSLAEKIPYVKHIIIMNNGDDLTVLKAKAGDNIKIVTFNDMLERGKASPVETMPSEPDDLALVCYTSGTTGVPKGVIISNRMMLASLNNNMLNSGQDIITSEGVYLSYLPMAHILEQMFVLLTIFNRGRIGFYSGEPRLLFEDAKMLKPTLWTTVPRILLRIYEGVQKKIGNSAFKKALLSRAVGAKIKNVDAHNFSTNTIWDVLFFSKIRALMGGNVRVIVCGGAPLPTHILRFTRAAFSCWVFEGYGSTETAGSLSSAAASDRDGGHVGAPVPGLKVKLADIPSMGIVAARDNKGEIRVKGPSCTTGYYKDSKNTLELFDSEGWMRTGDVAIWTEKNSLKIVDRCKHIFKLSQGEYVAPEKIESVYLESRFVTQVFVDGDTEQSYPVAIVVPEAQTLVQYINYSKPDTTTSNNSGINKKNQQQKEAPAGDSATSAQASSEQSKDISAVVAVTTREDKKSAVQTVDPNQTYVVHGSQMTLEQLCDYKPAIKTVLEDLNALGKARGLKGFEQVKAIRLSAIPFTIENGMLTPTLKSARDIIRREFASAIKALYHPTSI</sequence>
<feature type="domain" description="AMP-dependent synthetase/ligase" evidence="5">
    <location>
        <begin position="72"/>
        <end position="476"/>
    </location>
</feature>
<accession>A0A564YKL7</accession>
<keyword evidence="7" id="KW-1185">Reference proteome</keyword>
<dbReference type="InterPro" id="IPR020845">
    <property type="entry name" value="AMP-binding_CS"/>
</dbReference>
<dbReference type="GO" id="GO:0005783">
    <property type="term" value="C:endoplasmic reticulum"/>
    <property type="evidence" value="ECO:0007669"/>
    <property type="project" value="TreeGrafter"/>
</dbReference>
<evidence type="ECO:0000313" key="6">
    <source>
        <dbReference type="EMBL" id="VUZ47847.1"/>
    </source>
</evidence>
<reference evidence="6 7" key="1">
    <citation type="submission" date="2019-07" db="EMBL/GenBank/DDBJ databases">
        <authorList>
            <person name="Jastrzebski P J."/>
            <person name="Paukszto L."/>
            <person name="Jastrzebski P J."/>
        </authorList>
    </citation>
    <scope>NUCLEOTIDE SEQUENCE [LARGE SCALE GENOMIC DNA]</scope>
    <source>
        <strain evidence="6 7">WMS-il1</strain>
    </source>
</reference>
<keyword evidence="2" id="KW-0276">Fatty acid metabolism</keyword>
<feature type="compositionally biased region" description="Low complexity" evidence="4">
    <location>
        <begin position="598"/>
        <end position="607"/>
    </location>
</feature>
<dbReference type="PANTHER" id="PTHR43272">
    <property type="entry name" value="LONG-CHAIN-FATTY-ACID--COA LIGASE"/>
    <property type="match status" value="1"/>
</dbReference>
<dbReference type="PANTHER" id="PTHR43272:SF107">
    <property type="entry name" value="LONG-CHAIN-FATTY-ACID--COA LIGASE 5"/>
    <property type="match status" value="1"/>
</dbReference>
<gene>
    <name evidence="6" type="ORF">WMSIL1_LOCUS7349</name>
</gene>
<keyword evidence="1" id="KW-0436">Ligase</keyword>
<dbReference type="InterPro" id="IPR042099">
    <property type="entry name" value="ANL_N_sf"/>
</dbReference>
<dbReference type="EMBL" id="CABIJS010000256">
    <property type="protein sequence ID" value="VUZ47847.1"/>
    <property type="molecule type" value="Genomic_DNA"/>
</dbReference>
<evidence type="ECO:0000256" key="3">
    <source>
        <dbReference type="ARBA" id="ARBA00026121"/>
    </source>
</evidence>
<dbReference type="PROSITE" id="PS00455">
    <property type="entry name" value="AMP_BINDING"/>
    <property type="match status" value="1"/>
</dbReference>
<dbReference type="Pfam" id="PF00501">
    <property type="entry name" value="AMP-binding"/>
    <property type="match status" value="1"/>
</dbReference>
<evidence type="ECO:0000259" key="5">
    <source>
        <dbReference type="Pfam" id="PF00501"/>
    </source>
</evidence>
<evidence type="ECO:0000256" key="4">
    <source>
        <dbReference type="SAM" id="MobiDB-lite"/>
    </source>
</evidence>
<evidence type="ECO:0000256" key="1">
    <source>
        <dbReference type="ARBA" id="ARBA00022598"/>
    </source>
</evidence>
<name>A0A564YKL7_HYMDI</name>
<dbReference type="SUPFAM" id="SSF56801">
    <property type="entry name" value="Acetyl-CoA synthetase-like"/>
    <property type="match status" value="1"/>
</dbReference>
<feature type="region of interest" description="Disordered" evidence="4">
    <location>
        <begin position="575"/>
        <end position="608"/>
    </location>
</feature>